<dbReference type="Proteomes" id="UP000033618">
    <property type="component" value="Unassembled WGS sequence"/>
</dbReference>
<evidence type="ECO:0000313" key="1">
    <source>
        <dbReference type="EMBL" id="KKB62965.1"/>
    </source>
</evidence>
<keyword evidence="2" id="KW-1185">Reference proteome</keyword>
<dbReference type="PATRIC" id="fig|28092.6.peg.3429"/>
<dbReference type="AlphaFoldDB" id="A0A0F5JZ39"/>
<organism evidence="1 2">
    <name type="scientific">Robbsia andropogonis</name>
    <dbReference type="NCBI Taxonomy" id="28092"/>
    <lineage>
        <taxon>Bacteria</taxon>
        <taxon>Pseudomonadati</taxon>
        <taxon>Pseudomonadota</taxon>
        <taxon>Betaproteobacteria</taxon>
        <taxon>Burkholderiales</taxon>
        <taxon>Burkholderiaceae</taxon>
        <taxon>Robbsia</taxon>
    </lineage>
</organism>
<evidence type="ECO:0000313" key="2">
    <source>
        <dbReference type="Proteomes" id="UP000033618"/>
    </source>
</evidence>
<gene>
    <name evidence="1" type="ORF">WM40_14510</name>
</gene>
<dbReference type="EMBL" id="LAQU01000014">
    <property type="protein sequence ID" value="KKB62965.1"/>
    <property type="molecule type" value="Genomic_DNA"/>
</dbReference>
<comment type="caution">
    <text evidence="1">The sequence shown here is derived from an EMBL/GenBank/DDBJ whole genome shotgun (WGS) entry which is preliminary data.</text>
</comment>
<accession>A0A0F5JZ39</accession>
<name>A0A0F5JZ39_9BURK</name>
<protein>
    <submittedName>
        <fullName evidence="1">Uncharacterized protein</fullName>
    </submittedName>
</protein>
<sequence>MFVRQDRNFKPVVRTENRLVSVFERPRDLAKPSDVPPHPTQPCLVFRLTAPGAIGSRIALQSRLFRYVDFLTGIDKRLHRAVIYF</sequence>
<proteinExistence type="predicted"/>
<reference evidence="1 2" key="1">
    <citation type="submission" date="2015-03" db="EMBL/GenBank/DDBJ databases">
        <title>Draft Genome Sequence of Burkholderia andropogonis type strain ICMP2807, isolated from Sorghum bicolor.</title>
        <authorList>
            <person name="Lopes-Santos L."/>
            <person name="Castro D.B."/>
            <person name="Ottoboni L.M."/>
            <person name="Park D."/>
            <person name="Weirc B.S."/>
            <person name="Destefano S.A."/>
        </authorList>
    </citation>
    <scope>NUCLEOTIDE SEQUENCE [LARGE SCALE GENOMIC DNA]</scope>
    <source>
        <strain evidence="1 2">ICMP2807</strain>
    </source>
</reference>